<accession>A0ABS6RZU8</accession>
<proteinExistence type="predicted"/>
<dbReference type="Pfam" id="PF07927">
    <property type="entry name" value="HicA_toxin"/>
    <property type="match status" value="1"/>
</dbReference>
<organism evidence="1 2">
    <name type="scientific">Candidatus Magnetobacterium casense</name>
    <dbReference type="NCBI Taxonomy" id="1455061"/>
    <lineage>
        <taxon>Bacteria</taxon>
        <taxon>Pseudomonadati</taxon>
        <taxon>Nitrospirota</taxon>
        <taxon>Thermodesulfovibrionia</taxon>
        <taxon>Thermodesulfovibrionales</taxon>
        <taxon>Candidatus Magnetobacteriaceae</taxon>
        <taxon>Candidatus Magnetobacterium</taxon>
    </lineage>
</organism>
<protein>
    <submittedName>
        <fullName evidence="1">Type II toxin-antitoxin system HicA family toxin</fullName>
    </submittedName>
</protein>
<keyword evidence="2" id="KW-1185">Reference proteome</keyword>
<gene>
    <name evidence="1" type="ORF">HWQ67_08700</name>
</gene>
<sequence length="83" mass="9880">MSLDYKRLRSLTAQVIIHALLKDGFYLRHQSGSHQRYYHADGRKVTVPYHTPSQTFKLKTLKAIIEEQARWTDEDLKRLKIIR</sequence>
<evidence type="ECO:0000313" key="2">
    <source>
        <dbReference type="Proteomes" id="UP001196980"/>
    </source>
</evidence>
<evidence type="ECO:0000313" key="1">
    <source>
        <dbReference type="EMBL" id="MBV6341663.1"/>
    </source>
</evidence>
<dbReference type="InterPro" id="IPR012933">
    <property type="entry name" value="HicA_mRNA_interferase"/>
</dbReference>
<dbReference type="RefSeq" id="WP_218252292.1">
    <property type="nucleotide sequence ID" value="NZ_JABXWD010000134.1"/>
</dbReference>
<reference evidence="1 2" key="1">
    <citation type="journal article" date="2020" name="J Geophys Res Biogeosci">
        <title>Magnetotaxis as an Adaptation to Enable Bacterial Shuttling of Microbial Sulfur and Sulfur Cycling Across Aquatic Oxic#Anoxic Interfaces.</title>
        <authorList>
            <person name="Li J."/>
            <person name="Liu P."/>
            <person name="Wang J."/>
            <person name="Roberts A.P."/>
            <person name="Pan Y."/>
        </authorList>
    </citation>
    <scope>NUCLEOTIDE SEQUENCE [LARGE SCALE GENOMIC DNA]</scope>
    <source>
        <strain evidence="1 2">MYR-1_YQ</strain>
    </source>
</reference>
<dbReference type="EMBL" id="JABXWD010000134">
    <property type="protein sequence ID" value="MBV6341663.1"/>
    <property type="molecule type" value="Genomic_DNA"/>
</dbReference>
<dbReference type="Proteomes" id="UP001196980">
    <property type="component" value="Unassembled WGS sequence"/>
</dbReference>
<comment type="caution">
    <text evidence="1">The sequence shown here is derived from an EMBL/GenBank/DDBJ whole genome shotgun (WGS) entry which is preliminary data.</text>
</comment>
<name>A0ABS6RZU8_9BACT</name>